<dbReference type="AlphaFoldDB" id="A0A517MQ49"/>
<feature type="chain" id="PRO_5022193040" description="3-keto-alpha-glucoside-1,2-lyase/3-keto-2-hydroxy-glucal hydratase domain-containing protein" evidence="1">
    <location>
        <begin position="20"/>
        <end position="213"/>
    </location>
</feature>
<keyword evidence="1" id="KW-0732">Signal</keyword>
<feature type="signal peptide" evidence="1">
    <location>
        <begin position="1"/>
        <end position="19"/>
    </location>
</feature>
<dbReference type="RefSeq" id="WP_218932249.1">
    <property type="nucleotide sequence ID" value="NZ_CP036263.1"/>
</dbReference>
<proteinExistence type="predicted"/>
<protein>
    <recommendedName>
        <fullName evidence="2">3-keto-alpha-glucoside-1,2-lyase/3-keto-2-hydroxy-glucal hydratase domain-containing protein</fullName>
    </recommendedName>
</protein>
<evidence type="ECO:0000313" key="4">
    <source>
        <dbReference type="Proteomes" id="UP000319852"/>
    </source>
</evidence>
<dbReference type="EMBL" id="CP036263">
    <property type="protein sequence ID" value="QDS97013.1"/>
    <property type="molecule type" value="Genomic_DNA"/>
</dbReference>
<reference evidence="3 4" key="1">
    <citation type="submission" date="2019-02" db="EMBL/GenBank/DDBJ databases">
        <title>Deep-cultivation of Planctomycetes and their phenomic and genomic characterization uncovers novel biology.</title>
        <authorList>
            <person name="Wiegand S."/>
            <person name="Jogler M."/>
            <person name="Boedeker C."/>
            <person name="Pinto D."/>
            <person name="Vollmers J."/>
            <person name="Rivas-Marin E."/>
            <person name="Kohn T."/>
            <person name="Peeters S.H."/>
            <person name="Heuer A."/>
            <person name="Rast P."/>
            <person name="Oberbeckmann S."/>
            <person name="Bunk B."/>
            <person name="Jeske O."/>
            <person name="Meyerdierks A."/>
            <person name="Storesund J.E."/>
            <person name="Kallscheuer N."/>
            <person name="Luecker S."/>
            <person name="Lage O.M."/>
            <person name="Pohl T."/>
            <person name="Merkel B.J."/>
            <person name="Hornburger P."/>
            <person name="Mueller R.-W."/>
            <person name="Bruemmer F."/>
            <person name="Labrenz M."/>
            <person name="Spormann A.M."/>
            <person name="Op den Camp H."/>
            <person name="Overmann J."/>
            <person name="Amann R."/>
            <person name="Jetten M.S.M."/>
            <person name="Mascher T."/>
            <person name="Medema M.H."/>
            <person name="Devos D.P."/>
            <person name="Kaster A.-K."/>
            <person name="Ovreas L."/>
            <person name="Rohde M."/>
            <person name="Galperin M.Y."/>
            <person name="Jogler C."/>
        </authorList>
    </citation>
    <scope>NUCLEOTIDE SEQUENCE [LARGE SCALE GENOMIC DNA]</scope>
    <source>
        <strain evidence="3 4">HG15A2</strain>
    </source>
</reference>
<keyword evidence="4" id="KW-1185">Reference proteome</keyword>
<dbReference type="KEGG" id="amob:HG15A2_02720"/>
<evidence type="ECO:0000313" key="3">
    <source>
        <dbReference type="EMBL" id="QDS97013.1"/>
    </source>
</evidence>
<dbReference type="InterPro" id="IPR010496">
    <property type="entry name" value="AL/BT2_dom"/>
</dbReference>
<evidence type="ECO:0000256" key="1">
    <source>
        <dbReference type="SAM" id="SignalP"/>
    </source>
</evidence>
<sequence precursor="true">MRTLLCMSLVALFASPTFAQQPKTPGWESLFNGKDLKGWTEIGNEKWVVEEGTIYGAGITKEYGYLATEKTYRDFHMSLRFKCEAGGNSGVYLHTAFKPGTATVTKGRQIEIDRNIGHHTGGIYGDDKGWLVWPAPELETVIRPNDWNEMLIMVEGNRYITYLNGIKMIDFTYPSPAAEEGVIALQLHSGGEGRMRFKDLWIRDLSKQSAAGE</sequence>
<dbReference type="Pfam" id="PF06439">
    <property type="entry name" value="3keto-disac_hyd"/>
    <property type="match status" value="1"/>
</dbReference>
<accession>A0A517MQ49</accession>
<gene>
    <name evidence="3" type="ORF">HG15A2_02720</name>
</gene>
<name>A0A517MQ49_9BACT</name>
<evidence type="ECO:0000259" key="2">
    <source>
        <dbReference type="Pfam" id="PF06439"/>
    </source>
</evidence>
<dbReference type="GO" id="GO:0016787">
    <property type="term" value="F:hydrolase activity"/>
    <property type="evidence" value="ECO:0007669"/>
    <property type="project" value="InterPro"/>
</dbReference>
<feature type="domain" description="3-keto-alpha-glucoside-1,2-lyase/3-keto-2-hydroxy-glucal hydratase" evidence="2">
    <location>
        <begin position="26"/>
        <end position="203"/>
    </location>
</feature>
<dbReference type="Proteomes" id="UP000319852">
    <property type="component" value="Chromosome"/>
</dbReference>
<dbReference type="Gene3D" id="2.60.120.560">
    <property type="entry name" value="Exo-inulinase, domain 1"/>
    <property type="match status" value="1"/>
</dbReference>
<organism evidence="3 4">
    <name type="scientific">Adhaeretor mobilis</name>
    <dbReference type="NCBI Taxonomy" id="1930276"/>
    <lineage>
        <taxon>Bacteria</taxon>
        <taxon>Pseudomonadati</taxon>
        <taxon>Planctomycetota</taxon>
        <taxon>Planctomycetia</taxon>
        <taxon>Pirellulales</taxon>
        <taxon>Lacipirellulaceae</taxon>
        <taxon>Adhaeretor</taxon>
    </lineage>
</organism>